<reference evidence="3 4" key="1">
    <citation type="submission" date="2020-04" db="EMBL/GenBank/DDBJ databases">
        <title>Molecular characterization of pseudomonads from Agaricus bisporus reveal novel blotch 2 pathogens in Western Europe.</title>
        <authorList>
            <person name="Taparia T."/>
            <person name="Krijger M."/>
            <person name="Haynes E."/>
            <person name="Elpinstone J.G."/>
            <person name="Noble R."/>
            <person name="Van Der Wolf J."/>
        </authorList>
    </citation>
    <scope>NUCLEOTIDE SEQUENCE [LARGE SCALE GENOMIC DNA]</scope>
    <source>
        <strain evidence="1 4">F1001</strain>
        <strain evidence="2 3">H7001</strain>
    </source>
</reference>
<dbReference type="Proteomes" id="UP000539985">
    <property type="component" value="Unassembled WGS sequence"/>
</dbReference>
<evidence type="ECO:0000313" key="1">
    <source>
        <dbReference type="EMBL" id="NWB51097.1"/>
    </source>
</evidence>
<evidence type="ECO:0000313" key="4">
    <source>
        <dbReference type="Proteomes" id="UP000582981"/>
    </source>
</evidence>
<dbReference type="EMBL" id="JACAQB010000008">
    <property type="protein sequence ID" value="NWB97656.1"/>
    <property type="molecule type" value="Genomic_DNA"/>
</dbReference>
<evidence type="ECO:0000313" key="2">
    <source>
        <dbReference type="EMBL" id="NWB97656.1"/>
    </source>
</evidence>
<protein>
    <submittedName>
        <fullName evidence="1">Uncharacterized protein</fullName>
    </submittedName>
</protein>
<organism evidence="1 4">
    <name type="scientific">Pseudomonas gingeri</name>
    <dbReference type="NCBI Taxonomy" id="117681"/>
    <lineage>
        <taxon>Bacteria</taxon>
        <taxon>Pseudomonadati</taxon>
        <taxon>Pseudomonadota</taxon>
        <taxon>Gammaproteobacteria</taxon>
        <taxon>Pseudomonadales</taxon>
        <taxon>Pseudomonadaceae</taxon>
        <taxon>Pseudomonas</taxon>
    </lineage>
</organism>
<dbReference type="AlphaFoldDB" id="A0A7Y7WKD4"/>
<sequence>MGLELATDVGSGKVHGPEKKRLSEIIEALNDLLGAEVSNDNKLHIVNGIASRLSKDE</sequence>
<name>A0A7Y7WKD4_9PSED</name>
<dbReference type="RefSeq" id="WP_177103304.1">
    <property type="nucleotide sequence ID" value="NZ_JACAPU010000051.1"/>
</dbReference>
<proteinExistence type="predicted"/>
<gene>
    <name evidence="1" type="ORF">HX829_31960</name>
    <name evidence="2" type="ORF">HX882_17300</name>
</gene>
<accession>A0A7Y7WKD4</accession>
<dbReference type="Proteomes" id="UP000582981">
    <property type="component" value="Unassembled WGS sequence"/>
</dbReference>
<comment type="caution">
    <text evidence="1">The sequence shown here is derived from an EMBL/GenBank/DDBJ whole genome shotgun (WGS) entry which is preliminary data.</text>
</comment>
<evidence type="ECO:0000313" key="3">
    <source>
        <dbReference type="Proteomes" id="UP000539985"/>
    </source>
</evidence>
<dbReference type="EMBL" id="JACAPU010000051">
    <property type="protein sequence ID" value="NWB51097.1"/>
    <property type="molecule type" value="Genomic_DNA"/>
</dbReference>